<comment type="caution">
    <text evidence="3">The sequence shown here is derived from an EMBL/GenBank/DDBJ whole genome shotgun (WGS) entry which is preliminary data.</text>
</comment>
<dbReference type="RefSeq" id="WP_262655825.1">
    <property type="nucleotide sequence ID" value="NZ_JAOQKE010000029.1"/>
</dbReference>
<feature type="compositionally biased region" description="Acidic residues" evidence="1">
    <location>
        <begin position="32"/>
        <end position="44"/>
    </location>
</feature>
<organism evidence="3 4">
    <name type="scientific">Muricoprocola aceti</name>
    <dbReference type="NCBI Taxonomy" id="2981772"/>
    <lineage>
        <taxon>Bacteria</taxon>
        <taxon>Bacillati</taxon>
        <taxon>Bacillota</taxon>
        <taxon>Clostridia</taxon>
        <taxon>Lachnospirales</taxon>
        <taxon>Lachnospiraceae</taxon>
        <taxon>Muricoprocola</taxon>
    </lineage>
</organism>
<feature type="region of interest" description="Disordered" evidence="1">
    <location>
        <begin position="32"/>
        <end position="55"/>
    </location>
</feature>
<keyword evidence="4" id="KW-1185">Reference proteome</keyword>
<reference evidence="3 4" key="1">
    <citation type="journal article" date="2021" name="ISME Commun">
        <title>Automated analysis of genomic sequences facilitates high-throughput and comprehensive description of bacteria.</title>
        <authorList>
            <person name="Hitch T.C.A."/>
        </authorList>
    </citation>
    <scope>NUCLEOTIDE SEQUENCE [LARGE SCALE GENOMIC DNA]</scope>
    <source>
        <strain evidence="3 4">Sanger_29</strain>
    </source>
</reference>
<feature type="signal peptide" evidence="2">
    <location>
        <begin position="1"/>
        <end position="25"/>
    </location>
</feature>
<protein>
    <submittedName>
        <fullName evidence="3">Uncharacterized protein</fullName>
    </submittedName>
</protein>
<evidence type="ECO:0000256" key="1">
    <source>
        <dbReference type="SAM" id="MobiDB-lite"/>
    </source>
</evidence>
<feature type="compositionally biased region" description="Low complexity" evidence="1">
    <location>
        <begin position="45"/>
        <end position="55"/>
    </location>
</feature>
<feature type="chain" id="PRO_5045131424" evidence="2">
    <location>
        <begin position="26"/>
        <end position="412"/>
    </location>
</feature>
<accession>A0ABT2SQN3</accession>
<proteinExistence type="predicted"/>
<evidence type="ECO:0000256" key="2">
    <source>
        <dbReference type="SAM" id="SignalP"/>
    </source>
</evidence>
<evidence type="ECO:0000313" key="3">
    <source>
        <dbReference type="EMBL" id="MCU6726575.1"/>
    </source>
</evidence>
<name>A0ABT2SQN3_9FIRM</name>
<dbReference type="EMBL" id="JAOQKE010000029">
    <property type="protein sequence ID" value="MCU6726575.1"/>
    <property type="molecule type" value="Genomic_DNA"/>
</dbReference>
<keyword evidence="2" id="KW-0732">Signal</keyword>
<dbReference type="Proteomes" id="UP001652338">
    <property type="component" value="Unassembled WGS sequence"/>
</dbReference>
<gene>
    <name evidence="3" type="ORF">OCV47_14805</name>
</gene>
<sequence length="412" mass="45088">MKKKLATCLLAAMYGSIVLSFSAFAAEADTNTETEVTTEAESASETESKAVGSSSSELSDDLYSFQLKINSDVYSFPMSYDDFLALGWTYKDDETMEIQPNSYSPSECFALDDLEIYATVVNLGINTEPVTKCTIAGISVDSFQMADATDVTIELPGGIQYGVSTLDDITAAYGTPSDTYEGDLYTKVTYEKDYYQDVELYVDSETGLLNEIEMRNMVADDEANEAAAADVSDEPTPEVLAYKAPTELGDDLTSFIVEYAGDLYQLPAPVSEFVKNGWTIDKDDSASVIAGKGYDWVYMSKDNQNYHTIVRNYNANATVVENCFVTDVEGNVNDTNLPVTVQKGLTLGLTEDEVVTALEGVKYELDDSSSSFHYYNIEGSDSSLDHVQIIVNTEEDTVIGIEVSYTPKTLDS</sequence>
<evidence type="ECO:0000313" key="4">
    <source>
        <dbReference type="Proteomes" id="UP001652338"/>
    </source>
</evidence>